<feature type="region of interest" description="Disordered" evidence="5">
    <location>
        <begin position="226"/>
        <end position="252"/>
    </location>
</feature>
<feature type="region of interest" description="Disordered" evidence="5">
    <location>
        <begin position="166"/>
        <end position="191"/>
    </location>
</feature>
<keyword evidence="2" id="KW-0677">Repeat</keyword>
<feature type="compositionally biased region" description="Pro residues" evidence="5">
    <location>
        <begin position="200"/>
        <end position="212"/>
    </location>
</feature>
<dbReference type="PROSITE" id="PS50082">
    <property type="entry name" value="WD_REPEATS_2"/>
    <property type="match status" value="5"/>
</dbReference>
<dbReference type="Pfam" id="PF00400">
    <property type="entry name" value="WD40"/>
    <property type="match status" value="4"/>
</dbReference>
<feature type="compositionally biased region" description="Polar residues" evidence="5">
    <location>
        <begin position="176"/>
        <end position="187"/>
    </location>
</feature>
<dbReference type="InterPro" id="IPR019775">
    <property type="entry name" value="WD40_repeat_CS"/>
</dbReference>
<dbReference type="PROSITE" id="PS50294">
    <property type="entry name" value="WD_REPEATS_REGION"/>
    <property type="match status" value="3"/>
</dbReference>
<dbReference type="PANTHER" id="PTHR22847:SF637">
    <property type="entry name" value="WD REPEAT DOMAIN 5B"/>
    <property type="match status" value="1"/>
</dbReference>
<dbReference type="InterPro" id="IPR036322">
    <property type="entry name" value="WD40_repeat_dom_sf"/>
</dbReference>
<organism evidence="6 7">
    <name type="scientific">Tieghemiomyces parasiticus</name>
    <dbReference type="NCBI Taxonomy" id="78921"/>
    <lineage>
        <taxon>Eukaryota</taxon>
        <taxon>Fungi</taxon>
        <taxon>Fungi incertae sedis</taxon>
        <taxon>Zoopagomycota</taxon>
        <taxon>Kickxellomycotina</taxon>
        <taxon>Dimargaritomycetes</taxon>
        <taxon>Dimargaritales</taxon>
        <taxon>Dimargaritaceae</taxon>
        <taxon>Tieghemiomyces</taxon>
    </lineage>
</organism>
<dbReference type="InterPro" id="IPR020472">
    <property type="entry name" value="WD40_PAC1"/>
</dbReference>
<evidence type="ECO:0000313" key="7">
    <source>
        <dbReference type="Proteomes" id="UP001150569"/>
    </source>
</evidence>
<sequence length="788" mass="85177">MAAAHQAIPGSSHGPRSGSRGSSPEPDVPFPNLRAGPALIVTAQASTTANFTPDSAESEASRSLNARNALRAQAGVLTRNTPYHPSLFSQLFRGPGFLTSRLTQSILHFASGGPLRSGGSGNSSSSASGIPIPEAVEYTLRYGFEEPADPAEASAPSLFANFSAADSRDNHRHGTAHSNGPSATSSTRRGRNARIEERIPSPPPQPNSPSPPATIKNRLSRFFTRRDKRSSLLDNAGGAATTSNSRARPRRRSVMEVFDAADPKREVVRLTQQIQDLENRRRDLLEELGQLDSDLERLVSQRDILATQRTPGPAALPDRRSPLAGAPRSHLSTPQSDISSIAYRDRPAVPTLTQQLTTHGSTVTALDFDPASRHLLTGSTDTTARVWDLDSTRTLDTRNCRLKLDAHQDVVRSVQLLGSRAVTGSLDSTLLVWDLDCLQTIQHPLVVSEEEESVVSDEDDDGRGFIRNLRDSFTSANAPRTIRLSLSRARSSLENVFHDGPSSPTPQPSNGSAVDHPDVLSLNDSVSSPPLPPTTLATEGARLGSVAPVTRASDAALVHRLTGHHGAITCLQATDDRLVSGSADRTVKYWDLATGQEIRTVPVQWSMQAGAMSFAGAERFDPRGDNLGVAGFIGDLQFYQFALATGTVDGIIRMWDLRTAQSHRSLFGHTAPIASLTFNDAYVVSGSLDRTVRLWDMRVGKAVEQLEHAQPVHGIDFDGERIAAFTANDPTLHLYNIRTFQRSSLRAHSMPLTALRFVPVDDENPNEAWATTALLCAGQDGVVNRWLL</sequence>
<protein>
    <submittedName>
        <fullName evidence="6">Mitochondrial fission protein</fullName>
        <ecNumber evidence="6">1.14.11.27</ecNumber>
    </submittedName>
</protein>
<dbReference type="EMBL" id="JANBPT010000101">
    <property type="protein sequence ID" value="KAJ1927804.1"/>
    <property type="molecule type" value="Genomic_DNA"/>
</dbReference>
<feature type="repeat" description="WD" evidence="3">
    <location>
        <begin position="356"/>
        <end position="397"/>
    </location>
</feature>
<keyword evidence="7" id="KW-1185">Reference proteome</keyword>
<feature type="coiled-coil region" evidence="4">
    <location>
        <begin position="260"/>
        <end position="301"/>
    </location>
</feature>
<evidence type="ECO:0000256" key="4">
    <source>
        <dbReference type="SAM" id="Coils"/>
    </source>
</evidence>
<keyword evidence="4" id="KW-0175">Coiled coil</keyword>
<reference evidence="6" key="1">
    <citation type="submission" date="2022-07" db="EMBL/GenBank/DDBJ databases">
        <title>Phylogenomic reconstructions and comparative analyses of Kickxellomycotina fungi.</title>
        <authorList>
            <person name="Reynolds N.K."/>
            <person name="Stajich J.E."/>
            <person name="Barry K."/>
            <person name="Grigoriev I.V."/>
            <person name="Crous P."/>
            <person name="Smith M.E."/>
        </authorList>
    </citation>
    <scope>NUCLEOTIDE SEQUENCE</scope>
    <source>
        <strain evidence="6">RSA 861</strain>
    </source>
</reference>
<dbReference type="PANTHER" id="PTHR22847">
    <property type="entry name" value="WD40 REPEAT PROTEIN"/>
    <property type="match status" value="1"/>
</dbReference>
<accession>A0A9W8AEG9</accession>
<feature type="compositionally biased region" description="Polar residues" evidence="5">
    <location>
        <begin position="330"/>
        <end position="339"/>
    </location>
</feature>
<feature type="repeat" description="WD" evidence="3">
    <location>
        <begin position="561"/>
        <end position="600"/>
    </location>
</feature>
<dbReference type="Proteomes" id="UP001150569">
    <property type="component" value="Unassembled WGS sequence"/>
</dbReference>
<dbReference type="PRINTS" id="PR00320">
    <property type="entry name" value="GPROTEINBRPT"/>
</dbReference>
<keyword evidence="1 3" id="KW-0853">WD repeat</keyword>
<evidence type="ECO:0000256" key="1">
    <source>
        <dbReference type="ARBA" id="ARBA00022574"/>
    </source>
</evidence>
<feature type="region of interest" description="Disordered" evidence="5">
    <location>
        <begin position="196"/>
        <end position="215"/>
    </location>
</feature>
<evidence type="ECO:0000256" key="2">
    <source>
        <dbReference type="ARBA" id="ARBA00022737"/>
    </source>
</evidence>
<evidence type="ECO:0000256" key="5">
    <source>
        <dbReference type="SAM" id="MobiDB-lite"/>
    </source>
</evidence>
<dbReference type="Gene3D" id="2.130.10.10">
    <property type="entry name" value="YVTN repeat-like/Quinoprotein amine dehydrogenase"/>
    <property type="match status" value="2"/>
</dbReference>
<dbReference type="PROSITE" id="PS00678">
    <property type="entry name" value="WD_REPEATS_1"/>
    <property type="match status" value="3"/>
</dbReference>
<dbReference type="AlphaFoldDB" id="A0A9W8AEG9"/>
<proteinExistence type="predicted"/>
<dbReference type="InterPro" id="IPR015943">
    <property type="entry name" value="WD40/YVTN_repeat-like_dom_sf"/>
</dbReference>
<feature type="repeat" description="WD" evidence="3">
    <location>
        <begin position="404"/>
        <end position="443"/>
    </location>
</feature>
<keyword evidence="6" id="KW-0560">Oxidoreductase</keyword>
<comment type="caution">
    <text evidence="6">The sequence shown here is derived from an EMBL/GenBank/DDBJ whole genome shotgun (WGS) entry which is preliminary data.</text>
</comment>
<feature type="region of interest" description="Disordered" evidence="5">
    <location>
        <begin position="304"/>
        <end position="342"/>
    </location>
</feature>
<dbReference type="OrthoDB" id="496at2759"/>
<dbReference type="EC" id="1.14.11.27" evidence="6"/>
<dbReference type="GO" id="GO:0140680">
    <property type="term" value="F:histone H3K36me/H3K36me2 demethylase activity"/>
    <property type="evidence" value="ECO:0007669"/>
    <property type="project" value="UniProtKB-EC"/>
</dbReference>
<dbReference type="SUPFAM" id="SSF50978">
    <property type="entry name" value="WD40 repeat-like"/>
    <property type="match status" value="1"/>
</dbReference>
<gene>
    <name evidence="6" type="primary">MDV1_2</name>
    <name evidence="6" type="ORF">IWQ60_002621</name>
</gene>
<feature type="repeat" description="WD" evidence="3">
    <location>
        <begin position="666"/>
        <end position="705"/>
    </location>
</feature>
<evidence type="ECO:0000256" key="3">
    <source>
        <dbReference type="PROSITE-ProRule" id="PRU00221"/>
    </source>
</evidence>
<feature type="compositionally biased region" description="Low complexity" evidence="5">
    <location>
        <begin position="9"/>
        <end position="25"/>
    </location>
</feature>
<feature type="region of interest" description="Disordered" evidence="5">
    <location>
        <begin position="495"/>
        <end position="539"/>
    </location>
</feature>
<evidence type="ECO:0000313" key="6">
    <source>
        <dbReference type="EMBL" id="KAJ1927804.1"/>
    </source>
</evidence>
<dbReference type="SMART" id="SM00320">
    <property type="entry name" value="WD40"/>
    <property type="match status" value="7"/>
</dbReference>
<name>A0A9W8AEG9_9FUNG</name>
<feature type="repeat" description="WD" evidence="3">
    <location>
        <begin position="643"/>
        <end position="665"/>
    </location>
</feature>
<feature type="region of interest" description="Disordered" evidence="5">
    <location>
        <begin position="1"/>
        <end position="33"/>
    </location>
</feature>
<dbReference type="InterPro" id="IPR001680">
    <property type="entry name" value="WD40_rpt"/>
</dbReference>